<protein>
    <submittedName>
        <fullName evidence="3">FAD-dependent oxidoreductase</fullName>
    </submittedName>
</protein>
<dbReference type="GeneID" id="36837721"/>
<feature type="domain" description="FAD dependent oxidoreductase" evidence="2">
    <location>
        <begin position="2"/>
        <end position="338"/>
    </location>
</feature>
<dbReference type="Proteomes" id="UP000248410">
    <property type="component" value="Chromosome"/>
</dbReference>
<organism evidence="3 4">
    <name type="scientific">Acidianus sulfidivorans JP7</name>
    <dbReference type="NCBI Taxonomy" id="619593"/>
    <lineage>
        <taxon>Archaea</taxon>
        <taxon>Thermoproteota</taxon>
        <taxon>Thermoprotei</taxon>
        <taxon>Sulfolobales</taxon>
        <taxon>Sulfolobaceae</taxon>
        <taxon>Acidianus</taxon>
    </lineage>
</organism>
<sequence>MIIIGAGAHGLSIAYHLLKKDIRDVRIIEQNRIGYGSSGRNASRYRYHFYNKNNVEFAIEGIKYLHKEAKELTYNPLLYKTGYLWILDEQYTNIFKKLDTMWGNYNVKGSFLNCNEFKYIKIDGPCYFAPQDGAFHHDYIIYSYYEEIKNKYNMIISKVSKINIENNKVKGVILDNGSEIIDDTIIVTAGAWSGELLKTAKIDLPIYPEKKEIYITEDVKFKVKPLIIDFNKRIYFSQTLKGEIIGGVEDEKENNGFKDFTISVDNTIHFLKSIRGIIKDIDGIGILRGWSGYYEMTPDHSHIMGYSETWPEGLYIDAGYSGHGMMFAPFSGKIMADLIADERKNRFIEIFSPDRFKNEKLVDERMVI</sequence>
<dbReference type="GO" id="GO:0016491">
    <property type="term" value="F:oxidoreductase activity"/>
    <property type="evidence" value="ECO:0007669"/>
    <property type="project" value="UniProtKB-KW"/>
</dbReference>
<keyword evidence="4" id="KW-1185">Reference proteome</keyword>
<dbReference type="EMBL" id="CP029288">
    <property type="protein sequence ID" value="AWR97338.1"/>
    <property type="molecule type" value="Genomic_DNA"/>
</dbReference>
<proteinExistence type="predicted"/>
<accession>A0A2U9IMT0</accession>
<evidence type="ECO:0000313" key="4">
    <source>
        <dbReference type="Proteomes" id="UP000248410"/>
    </source>
</evidence>
<evidence type="ECO:0000259" key="2">
    <source>
        <dbReference type="Pfam" id="PF01266"/>
    </source>
</evidence>
<dbReference type="PANTHER" id="PTHR13847:SF287">
    <property type="entry name" value="FAD-DEPENDENT OXIDOREDUCTASE DOMAIN-CONTAINING PROTEIN 1"/>
    <property type="match status" value="1"/>
</dbReference>
<evidence type="ECO:0000256" key="1">
    <source>
        <dbReference type="ARBA" id="ARBA00023002"/>
    </source>
</evidence>
<gene>
    <name evidence="3" type="ORF">DFR86_07090</name>
</gene>
<name>A0A2U9IMT0_9CREN</name>
<keyword evidence="1" id="KW-0560">Oxidoreductase</keyword>
<dbReference type="Gene3D" id="3.50.50.60">
    <property type="entry name" value="FAD/NAD(P)-binding domain"/>
    <property type="match status" value="1"/>
</dbReference>
<dbReference type="RefSeq" id="WP_110380228.1">
    <property type="nucleotide sequence ID" value="NZ_CP029288.2"/>
</dbReference>
<dbReference type="OrthoDB" id="168391at2157"/>
<dbReference type="KEGG" id="asul:DFR86_07090"/>
<dbReference type="SUPFAM" id="SSF51905">
    <property type="entry name" value="FAD/NAD(P)-binding domain"/>
    <property type="match status" value="1"/>
</dbReference>
<dbReference type="Gene3D" id="3.30.9.10">
    <property type="entry name" value="D-Amino Acid Oxidase, subunit A, domain 2"/>
    <property type="match status" value="1"/>
</dbReference>
<dbReference type="PANTHER" id="PTHR13847">
    <property type="entry name" value="SARCOSINE DEHYDROGENASE-RELATED"/>
    <property type="match status" value="1"/>
</dbReference>
<reference evidence="3 4" key="1">
    <citation type="submission" date="2018-05" db="EMBL/GenBank/DDBJ databases">
        <title>Complete Genome Sequences of Extremely Thermoacidophilic, Metal-Mobilizing Type-Strain Members of the Archaeal Family Sulfolobaceae: Acidianus brierleyi DSM-1651T, Acidianus sulfidivorans DSM-18786T, Metallosphaera hakonensis DSM-7519T, and Metallosphaera prunae DSM-10039T.</title>
        <authorList>
            <person name="Counts J.A."/>
            <person name="Kelly R.M."/>
        </authorList>
    </citation>
    <scope>NUCLEOTIDE SEQUENCE [LARGE SCALE GENOMIC DNA]</scope>
    <source>
        <strain evidence="3 4">JP7</strain>
    </source>
</reference>
<dbReference type="AlphaFoldDB" id="A0A2U9IMT0"/>
<dbReference type="InterPro" id="IPR036188">
    <property type="entry name" value="FAD/NAD-bd_sf"/>
</dbReference>
<evidence type="ECO:0000313" key="3">
    <source>
        <dbReference type="EMBL" id="AWR97338.1"/>
    </source>
</evidence>
<dbReference type="Pfam" id="PF01266">
    <property type="entry name" value="DAO"/>
    <property type="match status" value="1"/>
</dbReference>
<dbReference type="GO" id="GO:0005737">
    <property type="term" value="C:cytoplasm"/>
    <property type="evidence" value="ECO:0007669"/>
    <property type="project" value="TreeGrafter"/>
</dbReference>
<dbReference type="InterPro" id="IPR006076">
    <property type="entry name" value="FAD-dep_OxRdtase"/>
</dbReference>